<proteinExistence type="predicted"/>
<dbReference type="Proteomes" id="UP000815677">
    <property type="component" value="Unassembled WGS sequence"/>
</dbReference>
<reference evidence="1" key="1">
    <citation type="submission" date="2014-09" db="EMBL/GenBank/DDBJ databases">
        <title>Genome sequence of the luminous mushroom Mycena chlorophos for searching fungal bioluminescence genes.</title>
        <authorList>
            <person name="Tanaka Y."/>
            <person name="Kasuga D."/>
            <person name="Oba Y."/>
            <person name="Hase S."/>
            <person name="Sato K."/>
            <person name="Oba Y."/>
            <person name="Sakakibara Y."/>
        </authorList>
    </citation>
    <scope>NUCLEOTIDE SEQUENCE</scope>
</reference>
<gene>
    <name evidence="1" type="ORF">MCHLO_02456</name>
</gene>
<protein>
    <recommendedName>
        <fullName evidence="3">Fungal-type protein kinase domain-containing protein</fullName>
    </recommendedName>
</protein>
<evidence type="ECO:0008006" key="3">
    <source>
        <dbReference type="Google" id="ProtNLM"/>
    </source>
</evidence>
<sequence>MRLPLTFQSTEDVIRPLRVKYNEDDVLHRGSTDVRTFVEDGLHDTVHNRPFILRFVGVIEGRANDYLEPDSGPTQRLTLVAPEGEHQQSFIKTACFLDEIIQDPRNHLFDARSQSKWSVVPVAREDAKIYVHFTRSARMGEVERHRAFEGVEAYTGEDQYVHFSVGDWVWIAARLVREDFAFPSVNTRKISWLVKAFHLCRINDPHEIQSDSGALDEASCGEILSANAI</sequence>
<accession>A0ABQ0L133</accession>
<evidence type="ECO:0000313" key="2">
    <source>
        <dbReference type="Proteomes" id="UP000815677"/>
    </source>
</evidence>
<keyword evidence="2" id="KW-1185">Reference proteome</keyword>
<dbReference type="EMBL" id="DF840275">
    <property type="protein sequence ID" value="GAT44851.1"/>
    <property type="molecule type" value="Genomic_DNA"/>
</dbReference>
<evidence type="ECO:0000313" key="1">
    <source>
        <dbReference type="EMBL" id="GAT44851.1"/>
    </source>
</evidence>
<name>A0ABQ0L133_MYCCL</name>
<organism evidence="1 2">
    <name type="scientific">Mycena chlorophos</name>
    <name type="common">Agaric fungus</name>
    <name type="synonym">Agaricus chlorophos</name>
    <dbReference type="NCBI Taxonomy" id="658473"/>
    <lineage>
        <taxon>Eukaryota</taxon>
        <taxon>Fungi</taxon>
        <taxon>Dikarya</taxon>
        <taxon>Basidiomycota</taxon>
        <taxon>Agaricomycotina</taxon>
        <taxon>Agaricomycetes</taxon>
        <taxon>Agaricomycetidae</taxon>
        <taxon>Agaricales</taxon>
        <taxon>Marasmiineae</taxon>
        <taxon>Mycenaceae</taxon>
        <taxon>Mycena</taxon>
    </lineage>
</organism>